<dbReference type="InterPro" id="IPR001268">
    <property type="entry name" value="NADH_UbQ_OxRdtase_30kDa_su"/>
</dbReference>
<reference evidence="5" key="1">
    <citation type="journal article" date="2008" name="J. Bacteriol.">
        <title>Genome sequence of Thermofilum pendens reveals an exceptional loss of biosynthetic pathways without genome reduction.</title>
        <authorList>
            <person name="Anderson I."/>
            <person name="Rodriguez J."/>
            <person name="Susanti D."/>
            <person name="Porat I."/>
            <person name="Reich C."/>
            <person name="Ulrich L.E."/>
            <person name="Elkins J.G."/>
            <person name="Mavromatis K."/>
            <person name="Lykidis A."/>
            <person name="Kim E."/>
            <person name="Thompson L.S."/>
            <person name="Nolan M."/>
            <person name="Land M."/>
            <person name="Copeland A."/>
            <person name="Lapidus A."/>
            <person name="Lucas S."/>
            <person name="Detter C."/>
            <person name="Zhulin I.B."/>
            <person name="Olsen G.J."/>
            <person name="Whitman W."/>
            <person name="Mukhopadhyay B."/>
            <person name="Bristow J."/>
            <person name="Kyrpides N."/>
        </authorList>
    </citation>
    <scope>NUCLEOTIDE SEQUENCE [LARGE SCALE GENOMIC DNA]</scope>
    <source>
        <strain evidence="5">DSM 2475 / Hrk 5</strain>
    </source>
</reference>
<evidence type="ECO:0000313" key="4">
    <source>
        <dbReference type="EMBL" id="ABL78479.1"/>
    </source>
</evidence>
<feature type="domain" description="NADH:ubiquinone oxidoreductase 30kDa subunit" evidence="3">
    <location>
        <begin position="36"/>
        <end position="152"/>
    </location>
</feature>
<dbReference type="PANTHER" id="PTHR10884:SF14">
    <property type="entry name" value="NADH DEHYDROGENASE [UBIQUINONE] IRON-SULFUR PROTEIN 3, MITOCHONDRIAL"/>
    <property type="match status" value="1"/>
</dbReference>
<gene>
    <name evidence="4" type="ordered locus">Tpen_1080</name>
</gene>
<organism evidence="4 5">
    <name type="scientific">Thermofilum pendens (strain DSM 2475 / Hrk 5)</name>
    <dbReference type="NCBI Taxonomy" id="368408"/>
    <lineage>
        <taxon>Archaea</taxon>
        <taxon>Thermoproteota</taxon>
        <taxon>Thermoprotei</taxon>
        <taxon>Thermofilales</taxon>
        <taxon>Thermofilaceae</taxon>
        <taxon>Thermofilum</taxon>
    </lineage>
</organism>
<dbReference type="Gene3D" id="3.30.460.80">
    <property type="entry name" value="NADH:ubiquinone oxidoreductase, 30kDa subunit"/>
    <property type="match status" value="1"/>
</dbReference>
<keyword evidence="5" id="KW-1185">Reference proteome</keyword>
<dbReference type="PROSITE" id="PS00542">
    <property type="entry name" value="COMPLEX1_30K"/>
    <property type="match status" value="1"/>
</dbReference>
<dbReference type="Proteomes" id="UP000000641">
    <property type="component" value="Chromosome"/>
</dbReference>
<name>A1RZ49_THEPD</name>
<dbReference type="InterPro" id="IPR020396">
    <property type="entry name" value="NADH_UbQ_OxRdtase_CS"/>
</dbReference>
<dbReference type="PANTHER" id="PTHR10884">
    <property type="entry name" value="NADH DEHYDROGENASE UBIQUINONE IRON-SULFUR PROTEIN 3"/>
    <property type="match status" value="1"/>
</dbReference>
<dbReference type="OrthoDB" id="43567at2157"/>
<dbReference type="RefSeq" id="WP_011752744.1">
    <property type="nucleotide sequence ID" value="NC_008698.1"/>
</dbReference>
<dbReference type="AlphaFoldDB" id="A1RZ49"/>
<evidence type="ECO:0000256" key="2">
    <source>
        <dbReference type="ARBA" id="ARBA00022448"/>
    </source>
</evidence>
<accession>A1RZ49</accession>
<evidence type="ECO:0000259" key="3">
    <source>
        <dbReference type="Pfam" id="PF00329"/>
    </source>
</evidence>
<dbReference type="GeneID" id="4601692"/>
<sequence>MSGEKPSWLVALEGRLRELGAELEVQGSILRVRPAPGKVREVAAAAVEAGFDHLASVEGIDWPSKGVIEVVYHAESYEPEKRRFLFEVRVQLPREKPVTPSLFDVWPNALFMERETWEMLGVIFEGHPELRRLLLPPGWEGPPPLRKDFKVVEEGIYVEYE</sequence>
<dbReference type="GO" id="GO:0016651">
    <property type="term" value="F:oxidoreductase activity, acting on NAD(P)H"/>
    <property type="evidence" value="ECO:0007669"/>
    <property type="project" value="InterPro"/>
</dbReference>
<evidence type="ECO:0000256" key="1">
    <source>
        <dbReference type="ARBA" id="ARBA00007569"/>
    </source>
</evidence>
<dbReference type="GO" id="GO:0008137">
    <property type="term" value="F:NADH dehydrogenase (ubiquinone) activity"/>
    <property type="evidence" value="ECO:0007669"/>
    <property type="project" value="InterPro"/>
</dbReference>
<dbReference type="HOGENOM" id="CLU_042628_6_1_2"/>
<protein>
    <submittedName>
        <fullName evidence="4">NADH dehydrogenase (Ubiquinone), 30 kDa subunit</fullName>
    </submittedName>
</protein>
<comment type="similarity">
    <text evidence="1">Belongs to the complex I 30 kDa subunit family.</text>
</comment>
<dbReference type="SUPFAM" id="SSF143243">
    <property type="entry name" value="Nqo5-like"/>
    <property type="match status" value="1"/>
</dbReference>
<dbReference type="EnsemblBacteria" id="ABL78479">
    <property type="protein sequence ID" value="ABL78479"/>
    <property type="gene ID" value="Tpen_1080"/>
</dbReference>
<proteinExistence type="inferred from homology"/>
<keyword evidence="2" id="KW-0813">Transport</keyword>
<dbReference type="InterPro" id="IPR037232">
    <property type="entry name" value="NADH_quin_OxRdtase_su_C/D-like"/>
</dbReference>
<dbReference type="KEGG" id="tpe:Tpen_1080"/>
<dbReference type="Pfam" id="PF00329">
    <property type="entry name" value="Complex1_30kDa"/>
    <property type="match status" value="1"/>
</dbReference>
<evidence type="ECO:0000313" key="5">
    <source>
        <dbReference type="Proteomes" id="UP000000641"/>
    </source>
</evidence>
<dbReference type="EMBL" id="CP000505">
    <property type="protein sequence ID" value="ABL78479.1"/>
    <property type="molecule type" value="Genomic_DNA"/>
</dbReference>
<dbReference type="eggNOG" id="arCOG01551">
    <property type="taxonomic scope" value="Archaea"/>
</dbReference>
<dbReference type="STRING" id="368408.Tpen_1080"/>